<dbReference type="InterPro" id="IPR016163">
    <property type="entry name" value="Ald_DH_C"/>
</dbReference>
<protein>
    <submittedName>
        <fullName evidence="6">Acyl-CoA reductase</fullName>
    </submittedName>
</protein>
<feature type="domain" description="Aldehyde dehydrogenase" evidence="5">
    <location>
        <begin position="15"/>
        <end position="469"/>
    </location>
</feature>
<dbReference type="RefSeq" id="WP_090592155.1">
    <property type="nucleotide sequence ID" value="NZ_FNCS01000001.1"/>
</dbReference>
<dbReference type="PROSITE" id="PS00687">
    <property type="entry name" value="ALDEHYDE_DEHYDR_GLU"/>
    <property type="match status" value="1"/>
</dbReference>
<evidence type="ECO:0000256" key="3">
    <source>
        <dbReference type="PROSITE-ProRule" id="PRU10007"/>
    </source>
</evidence>
<evidence type="ECO:0000313" key="7">
    <source>
        <dbReference type="Proteomes" id="UP000199495"/>
    </source>
</evidence>
<evidence type="ECO:0000313" key="6">
    <source>
        <dbReference type="EMBL" id="SDG27454.1"/>
    </source>
</evidence>
<dbReference type="InterPro" id="IPR015590">
    <property type="entry name" value="Aldehyde_DH_dom"/>
</dbReference>
<dbReference type="EMBL" id="FNCS01000001">
    <property type="protein sequence ID" value="SDG27454.1"/>
    <property type="molecule type" value="Genomic_DNA"/>
</dbReference>
<feature type="active site" evidence="3">
    <location>
        <position position="248"/>
    </location>
</feature>
<dbReference type="STRING" id="440168.SAMN04487974_101775"/>
<dbReference type="PANTHER" id="PTHR11699">
    <property type="entry name" value="ALDEHYDE DEHYDROGENASE-RELATED"/>
    <property type="match status" value="1"/>
</dbReference>
<keyword evidence="7" id="KW-1185">Reference proteome</keyword>
<proteinExistence type="inferred from homology"/>
<accession>A0A1G7SXE3</accession>
<reference evidence="6 7" key="1">
    <citation type="submission" date="2016-10" db="EMBL/GenBank/DDBJ databases">
        <authorList>
            <person name="de Groot N.N."/>
        </authorList>
    </citation>
    <scope>NUCLEOTIDE SEQUENCE [LARGE SCALE GENOMIC DNA]</scope>
    <source>
        <strain evidence="6 7">CGMCC 1.10267</strain>
    </source>
</reference>
<dbReference type="OrthoDB" id="9812625at2"/>
<comment type="similarity">
    <text evidence="1 4">Belongs to the aldehyde dehydrogenase family.</text>
</comment>
<dbReference type="Pfam" id="PF00171">
    <property type="entry name" value="Aldedh"/>
    <property type="match status" value="1"/>
</dbReference>
<dbReference type="InterPro" id="IPR016162">
    <property type="entry name" value="Ald_DH_N"/>
</dbReference>
<evidence type="ECO:0000256" key="4">
    <source>
        <dbReference type="RuleBase" id="RU003345"/>
    </source>
</evidence>
<dbReference type="InterPro" id="IPR029510">
    <property type="entry name" value="Ald_DH_CS_GLU"/>
</dbReference>
<gene>
    <name evidence="6" type="ORF">SAMN04487974_101775</name>
</gene>
<dbReference type="FunFam" id="3.40.605.10:FF:000007">
    <property type="entry name" value="NAD/NADP-dependent betaine aldehyde dehydrogenase"/>
    <property type="match status" value="1"/>
</dbReference>
<dbReference type="GO" id="GO:0016620">
    <property type="term" value="F:oxidoreductase activity, acting on the aldehyde or oxo group of donors, NAD or NADP as acceptor"/>
    <property type="evidence" value="ECO:0007669"/>
    <property type="project" value="InterPro"/>
</dbReference>
<name>A0A1G7SXE3_9HYPH</name>
<dbReference type="Gene3D" id="3.40.605.10">
    <property type="entry name" value="Aldehyde Dehydrogenase, Chain A, domain 1"/>
    <property type="match status" value="1"/>
</dbReference>
<evidence type="ECO:0000259" key="5">
    <source>
        <dbReference type="Pfam" id="PF00171"/>
    </source>
</evidence>
<sequence>MDALNHIAGADRAAQDNTWIDSIDPATGAAIARYAPGDTEMAEEAAAAASRAFFDTTWSSDARLREGILRRFADRLEARSDELVALLSLENGKLKHEAKGELISAISEARFYAGVARVPHGRSSEVIPGGLSILSREAAGVAAIIVPWNAPVTLLVRSLAPALAAGCTVVIKPANQTALINRAILDALLADPEIPKGVINIVNERGTEVGQALVASSNVHVISFTGSSRTGKAIMVAAAPTMKRLSLELGGKSPAIVFPDADLERAVAELTFGALSVAGQFCMCASRFLVHRDVQNELKRRLAERFAALRVGPASNAESQMGPVIDEANRQRLLGLIRGAHQDGELIVSGRPLEGNGSFLTPTLVSVDNPGSHLVQDELFGPIITFETFASEEEALRKAHATVYGLAASVHTSNLERGHRMARRLRFGTVWLNCHRRQFAEAEVGGFGESGLGRLHGVEGLSDFMETKHTFLQHS</sequence>
<dbReference type="Proteomes" id="UP000199495">
    <property type="component" value="Unassembled WGS sequence"/>
</dbReference>
<dbReference type="InterPro" id="IPR016161">
    <property type="entry name" value="Ald_DH/histidinol_DH"/>
</dbReference>
<dbReference type="SUPFAM" id="SSF53720">
    <property type="entry name" value="ALDH-like"/>
    <property type="match status" value="1"/>
</dbReference>
<dbReference type="AlphaFoldDB" id="A0A1G7SXE3"/>
<evidence type="ECO:0000256" key="2">
    <source>
        <dbReference type="ARBA" id="ARBA00023002"/>
    </source>
</evidence>
<dbReference type="Gene3D" id="3.40.309.10">
    <property type="entry name" value="Aldehyde Dehydrogenase, Chain A, domain 2"/>
    <property type="match status" value="1"/>
</dbReference>
<evidence type="ECO:0000256" key="1">
    <source>
        <dbReference type="ARBA" id="ARBA00009986"/>
    </source>
</evidence>
<keyword evidence="2 4" id="KW-0560">Oxidoreductase</keyword>
<organism evidence="6 7">
    <name type="scientific">Pelagibacterium luteolum</name>
    <dbReference type="NCBI Taxonomy" id="440168"/>
    <lineage>
        <taxon>Bacteria</taxon>
        <taxon>Pseudomonadati</taxon>
        <taxon>Pseudomonadota</taxon>
        <taxon>Alphaproteobacteria</taxon>
        <taxon>Hyphomicrobiales</taxon>
        <taxon>Devosiaceae</taxon>
        <taxon>Pelagibacterium</taxon>
    </lineage>
</organism>